<feature type="domain" description="Histidine kinase" evidence="10">
    <location>
        <begin position="207"/>
        <end position="414"/>
    </location>
</feature>
<comment type="catalytic activity">
    <reaction evidence="1">
        <text>ATP + protein L-histidine = ADP + protein N-phospho-L-histidine.</text>
        <dbReference type="EC" id="2.7.13.3"/>
    </reaction>
</comment>
<evidence type="ECO:0000256" key="9">
    <source>
        <dbReference type="SAM" id="Phobius"/>
    </source>
</evidence>
<evidence type="ECO:0000256" key="4">
    <source>
        <dbReference type="ARBA" id="ARBA00022679"/>
    </source>
</evidence>
<dbReference type="AlphaFoldDB" id="A0A1S2LAK0"/>
<keyword evidence="4" id="KW-0808">Transferase</keyword>
<dbReference type="Gene3D" id="3.30.565.10">
    <property type="entry name" value="Histidine kinase-like ATPase, C-terminal domain"/>
    <property type="match status" value="1"/>
</dbReference>
<keyword evidence="7" id="KW-0067">ATP-binding</keyword>
<name>A0A1S2LAK0_9BACI</name>
<dbReference type="EC" id="2.7.13.3" evidence="2"/>
<dbReference type="Gene3D" id="1.10.287.130">
    <property type="match status" value="1"/>
</dbReference>
<keyword evidence="13" id="KW-1185">Reference proteome</keyword>
<dbReference type="KEGG" id="aia:AWH56_013280"/>
<evidence type="ECO:0000313" key="13">
    <source>
        <dbReference type="Proteomes" id="UP000180175"/>
    </source>
</evidence>
<keyword evidence="9" id="KW-0812">Transmembrane</keyword>
<dbReference type="CDD" id="cd00082">
    <property type="entry name" value="HisKA"/>
    <property type="match status" value="1"/>
</dbReference>
<feature type="transmembrane region" description="Helical" evidence="9">
    <location>
        <begin position="64"/>
        <end position="92"/>
    </location>
</feature>
<evidence type="ECO:0000256" key="2">
    <source>
        <dbReference type="ARBA" id="ARBA00012438"/>
    </source>
</evidence>
<organism evidence="11 13">
    <name type="scientific">Anaerobacillus isosaccharinicus</name>
    <dbReference type="NCBI Taxonomy" id="1532552"/>
    <lineage>
        <taxon>Bacteria</taxon>
        <taxon>Bacillati</taxon>
        <taxon>Bacillota</taxon>
        <taxon>Bacilli</taxon>
        <taxon>Bacillales</taxon>
        <taxon>Bacillaceae</taxon>
        <taxon>Anaerobacillus</taxon>
    </lineage>
</organism>
<reference evidence="11 13" key="1">
    <citation type="submission" date="2016-10" db="EMBL/GenBank/DDBJ databases">
        <title>Draft genome sequences of four alkaliphilic bacteria belonging to the Anaerobacillus genus.</title>
        <authorList>
            <person name="Bassil N.M."/>
            <person name="Lloyd J.R."/>
        </authorList>
    </citation>
    <scope>NUCLEOTIDE SEQUENCE [LARGE SCALE GENOMIC DNA]</scope>
    <source>
        <strain evidence="11 13">NB2006</strain>
    </source>
</reference>
<reference evidence="12" key="4">
    <citation type="submission" date="2020-10" db="EMBL/GenBank/DDBJ databases">
        <authorList>
            <person name="Bassil N.M."/>
            <person name="Lloyd J.R."/>
        </authorList>
    </citation>
    <scope>NUCLEOTIDE SEQUENCE</scope>
    <source>
        <strain evidence="12">NB2006</strain>
    </source>
</reference>
<dbReference type="Proteomes" id="UP000180175">
    <property type="component" value="Chromosome"/>
</dbReference>
<evidence type="ECO:0000259" key="10">
    <source>
        <dbReference type="PROSITE" id="PS50109"/>
    </source>
</evidence>
<evidence type="ECO:0000256" key="7">
    <source>
        <dbReference type="ARBA" id="ARBA00022840"/>
    </source>
</evidence>
<evidence type="ECO:0000256" key="1">
    <source>
        <dbReference type="ARBA" id="ARBA00000085"/>
    </source>
</evidence>
<evidence type="ECO:0000313" key="12">
    <source>
        <dbReference type="EMBL" id="QOY38413.1"/>
    </source>
</evidence>
<dbReference type="Pfam" id="PF02518">
    <property type="entry name" value="HATPase_c"/>
    <property type="match status" value="1"/>
</dbReference>
<dbReference type="Pfam" id="PF00512">
    <property type="entry name" value="HisKA"/>
    <property type="match status" value="1"/>
</dbReference>
<feature type="transmembrane region" description="Helical" evidence="9">
    <location>
        <begin position="129"/>
        <end position="148"/>
    </location>
</feature>
<dbReference type="PROSITE" id="PS50109">
    <property type="entry name" value="HIS_KIN"/>
    <property type="match status" value="1"/>
</dbReference>
<keyword evidence="9" id="KW-0472">Membrane</keyword>
<evidence type="ECO:0000256" key="5">
    <source>
        <dbReference type="ARBA" id="ARBA00022741"/>
    </source>
</evidence>
<protein>
    <recommendedName>
        <fullName evidence="2">histidine kinase</fullName>
        <ecNumber evidence="2">2.7.13.3</ecNumber>
    </recommendedName>
</protein>
<sequence length="427" mass="48209">MQYILVSLLFLLLGIFAYTLFLHERDIEKENRNFFIGLFALIAILVCKQFPIPNFFGGVFDFKYIPFLLGGIYGGRYVAYALFIGLTAFNFYIGDEHYVSNLVISSLMLFTIVYFLLPKFHLFSKKKKIISLMIVLFFFSCLTIVLNVGLIKEVMENPGLFVMFGIVQAISIGMIVLISEYIRESTIIKAEYIEAEKLRVVSQLAASVSHEVRNPLTVTRGFIQLLDDPNLDQKKKVEFLHLSLQELDRAQEIITQYLTLAKPINRDHDALLHLPEEIDYITRVMNPFALLHDVEIMTEVHAECQIVGDQQKLRQCLMNLVKNAIEAMENGGKVTLTAGYHEEQVVISIRDTGVGMSKEQISLLGGAYQSTKDTGTGLGLMVVFNSIRAMGGKIEVESSEGVGTVFSLTFPKITEANHENYNKSRIV</sequence>
<dbReference type="GO" id="GO:0005524">
    <property type="term" value="F:ATP binding"/>
    <property type="evidence" value="ECO:0007669"/>
    <property type="project" value="UniProtKB-KW"/>
</dbReference>
<dbReference type="EMBL" id="CP063356">
    <property type="protein sequence ID" value="QOY38413.1"/>
    <property type="molecule type" value="Genomic_DNA"/>
</dbReference>
<keyword evidence="3" id="KW-0597">Phosphoprotein</keyword>
<feature type="transmembrane region" description="Helical" evidence="9">
    <location>
        <begin position="160"/>
        <end position="179"/>
    </location>
</feature>
<gene>
    <name evidence="12" type="ORF">AWH56_013280</name>
    <name evidence="11" type="ORF">AWH56_17440</name>
</gene>
<dbReference type="SMART" id="SM00388">
    <property type="entry name" value="HisKA"/>
    <property type="match status" value="1"/>
</dbReference>
<keyword evidence="6" id="KW-0418">Kinase</keyword>
<keyword evidence="5" id="KW-0547">Nucleotide-binding</keyword>
<dbReference type="GO" id="GO:0000155">
    <property type="term" value="F:phosphorelay sensor kinase activity"/>
    <property type="evidence" value="ECO:0007669"/>
    <property type="project" value="InterPro"/>
</dbReference>
<dbReference type="EMBL" id="LQXD01000152">
    <property type="protein sequence ID" value="OIJ09512.1"/>
    <property type="molecule type" value="Genomic_DNA"/>
</dbReference>
<accession>A0A1S2LAK0</accession>
<dbReference type="SMART" id="SM00387">
    <property type="entry name" value="HATPase_c"/>
    <property type="match status" value="1"/>
</dbReference>
<dbReference type="InterPro" id="IPR003594">
    <property type="entry name" value="HATPase_dom"/>
</dbReference>
<dbReference type="InterPro" id="IPR004358">
    <property type="entry name" value="Sig_transdc_His_kin-like_C"/>
</dbReference>
<evidence type="ECO:0000313" key="11">
    <source>
        <dbReference type="EMBL" id="OIJ09512.1"/>
    </source>
</evidence>
<evidence type="ECO:0000256" key="8">
    <source>
        <dbReference type="ARBA" id="ARBA00023012"/>
    </source>
</evidence>
<evidence type="ECO:0000256" key="6">
    <source>
        <dbReference type="ARBA" id="ARBA00022777"/>
    </source>
</evidence>
<dbReference type="SUPFAM" id="SSF47384">
    <property type="entry name" value="Homodimeric domain of signal transducing histidine kinase"/>
    <property type="match status" value="1"/>
</dbReference>
<keyword evidence="8" id="KW-0902">Two-component regulatory system</keyword>
<dbReference type="PANTHER" id="PTHR43065">
    <property type="entry name" value="SENSOR HISTIDINE KINASE"/>
    <property type="match status" value="1"/>
</dbReference>
<feature type="transmembrane region" description="Helical" evidence="9">
    <location>
        <begin position="98"/>
        <end position="117"/>
    </location>
</feature>
<feature type="transmembrane region" description="Helical" evidence="9">
    <location>
        <begin position="33"/>
        <end position="52"/>
    </location>
</feature>
<proteinExistence type="predicted"/>
<dbReference type="InterPro" id="IPR036097">
    <property type="entry name" value="HisK_dim/P_sf"/>
</dbReference>
<dbReference type="SUPFAM" id="SSF55874">
    <property type="entry name" value="ATPase domain of HSP90 chaperone/DNA topoisomerase II/histidine kinase"/>
    <property type="match status" value="1"/>
</dbReference>
<dbReference type="RefSeq" id="WP_071318252.1">
    <property type="nucleotide sequence ID" value="NZ_CP063356.2"/>
</dbReference>
<reference evidence="12 13" key="3">
    <citation type="journal article" date="2019" name="Int. J. Syst. Evol. Microbiol.">
        <title>Anaerobacillus isosaccharinicus sp. nov., an alkaliphilic bacterium which degrades isosaccharinic acid.</title>
        <authorList>
            <person name="Bassil N.M."/>
            <person name="Lloyd J.R."/>
        </authorList>
    </citation>
    <scope>NUCLEOTIDE SEQUENCE [LARGE SCALE GENOMIC DNA]</scope>
    <source>
        <strain evidence="12 13">NB2006</strain>
    </source>
</reference>
<dbReference type="InterPro" id="IPR036890">
    <property type="entry name" value="HATPase_C_sf"/>
</dbReference>
<dbReference type="InterPro" id="IPR003661">
    <property type="entry name" value="HisK_dim/P_dom"/>
</dbReference>
<keyword evidence="9" id="KW-1133">Transmembrane helix</keyword>
<dbReference type="PRINTS" id="PR00344">
    <property type="entry name" value="BCTRLSENSOR"/>
</dbReference>
<dbReference type="OrthoDB" id="9815750at2"/>
<reference evidence="12 13" key="2">
    <citation type="journal article" date="2017" name="Genome Announc.">
        <title>Draft Genome Sequences of Four Alkaliphilic Bacteria Belonging to the Anaerobacillus Genus.</title>
        <authorList>
            <person name="Bassil N.M."/>
            <person name="Lloyd J.R."/>
        </authorList>
    </citation>
    <scope>NUCLEOTIDE SEQUENCE [LARGE SCALE GENOMIC DNA]</scope>
    <source>
        <strain evidence="12 13">NB2006</strain>
    </source>
</reference>
<evidence type="ECO:0000256" key="3">
    <source>
        <dbReference type="ARBA" id="ARBA00022553"/>
    </source>
</evidence>
<dbReference type="PANTHER" id="PTHR43065:SF46">
    <property type="entry name" value="C4-DICARBOXYLATE TRANSPORT SENSOR PROTEIN DCTB"/>
    <property type="match status" value="1"/>
</dbReference>
<dbReference type="InterPro" id="IPR005467">
    <property type="entry name" value="His_kinase_dom"/>
</dbReference>